<sequence>MSIISPVETAGSVCKSQWKHTHTEASSDQGAQTYGVSKENTRISQWVPTIQNKLQSDYGSYNVTEPPIDAPRDPLYKTEREILKTQTSALMNWCTSSRSERCGYILRLKVNWQLEGFFDDECCRDEESCDTPFPEEICSIWSFRVLLPRIMIMLPNLGLHALIVTNPTIMYPSAIS</sequence>
<reference evidence="1 2" key="1">
    <citation type="submission" date="2024-08" db="EMBL/GenBank/DDBJ databases">
        <title>Insights into the chromosomal genome structure of Flemingia macrophylla.</title>
        <authorList>
            <person name="Ding Y."/>
            <person name="Zhao Y."/>
            <person name="Bi W."/>
            <person name="Wu M."/>
            <person name="Zhao G."/>
            <person name="Gong Y."/>
            <person name="Li W."/>
            <person name="Zhang P."/>
        </authorList>
    </citation>
    <scope>NUCLEOTIDE SEQUENCE [LARGE SCALE GENOMIC DNA]</scope>
    <source>
        <strain evidence="1">DYQJB</strain>
        <tissue evidence="1">Leaf</tissue>
    </source>
</reference>
<proteinExistence type="predicted"/>
<evidence type="ECO:0000313" key="1">
    <source>
        <dbReference type="EMBL" id="KAL2347910.1"/>
    </source>
</evidence>
<dbReference type="EMBL" id="JBGMDY010000001">
    <property type="protein sequence ID" value="KAL2347910.1"/>
    <property type="molecule type" value="Genomic_DNA"/>
</dbReference>
<evidence type="ECO:0000313" key="2">
    <source>
        <dbReference type="Proteomes" id="UP001603857"/>
    </source>
</evidence>
<dbReference type="Proteomes" id="UP001603857">
    <property type="component" value="Unassembled WGS sequence"/>
</dbReference>
<protein>
    <submittedName>
        <fullName evidence="1">Uncharacterized protein</fullName>
    </submittedName>
</protein>
<keyword evidence="2" id="KW-1185">Reference proteome</keyword>
<gene>
    <name evidence="1" type="ORF">Fmac_001910</name>
</gene>
<comment type="caution">
    <text evidence="1">The sequence shown here is derived from an EMBL/GenBank/DDBJ whole genome shotgun (WGS) entry which is preliminary data.</text>
</comment>
<organism evidence="1 2">
    <name type="scientific">Flemingia macrophylla</name>
    <dbReference type="NCBI Taxonomy" id="520843"/>
    <lineage>
        <taxon>Eukaryota</taxon>
        <taxon>Viridiplantae</taxon>
        <taxon>Streptophyta</taxon>
        <taxon>Embryophyta</taxon>
        <taxon>Tracheophyta</taxon>
        <taxon>Spermatophyta</taxon>
        <taxon>Magnoliopsida</taxon>
        <taxon>eudicotyledons</taxon>
        <taxon>Gunneridae</taxon>
        <taxon>Pentapetalae</taxon>
        <taxon>rosids</taxon>
        <taxon>fabids</taxon>
        <taxon>Fabales</taxon>
        <taxon>Fabaceae</taxon>
        <taxon>Papilionoideae</taxon>
        <taxon>50 kb inversion clade</taxon>
        <taxon>NPAAA clade</taxon>
        <taxon>indigoferoid/millettioid clade</taxon>
        <taxon>Phaseoleae</taxon>
        <taxon>Flemingia</taxon>
    </lineage>
</organism>
<name>A0ABD1NIF2_9FABA</name>
<dbReference type="AlphaFoldDB" id="A0ABD1NIF2"/>
<accession>A0ABD1NIF2</accession>